<feature type="region of interest" description="Disordered" evidence="1">
    <location>
        <begin position="18"/>
        <end position="96"/>
    </location>
</feature>
<evidence type="ECO:0000313" key="3">
    <source>
        <dbReference type="Proteomes" id="UP000001449"/>
    </source>
</evidence>
<dbReference type="KEGG" id="tps:THAPSDRAFT_268533"/>
<feature type="non-terminal residue" evidence="2">
    <location>
        <position position="96"/>
    </location>
</feature>
<dbReference type="HOGENOM" id="CLU_2366031_0_0_1"/>
<dbReference type="EMBL" id="CM000640">
    <property type="protein sequence ID" value="EED94418.1"/>
    <property type="molecule type" value="Genomic_DNA"/>
</dbReference>
<proteinExistence type="predicted"/>
<sequence>MYGFCGTSLEHCVNKVGSFGPNYPNSQTSPQVMQPTTPQVAQPTPTGVQQTTPLAPQVGTGAVGGRPNSPPTAATATGASEGTVGQASQVPLQAMP</sequence>
<dbReference type="Proteomes" id="UP000001449">
    <property type="component" value="Chromosome 3"/>
</dbReference>
<dbReference type="InParanoid" id="B8BYQ8"/>
<dbReference type="GeneID" id="7445324"/>
<evidence type="ECO:0000313" key="2">
    <source>
        <dbReference type="EMBL" id="EED94418.1"/>
    </source>
</evidence>
<feature type="compositionally biased region" description="Low complexity" evidence="1">
    <location>
        <begin position="27"/>
        <end position="53"/>
    </location>
</feature>
<feature type="compositionally biased region" description="Low complexity" evidence="1">
    <location>
        <begin position="71"/>
        <end position="83"/>
    </location>
</feature>
<name>B8BYQ8_THAPS</name>
<reference evidence="2 3" key="2">
    <citation type="journal article" date="2008" name="Nature">
        <title>The Phaeodactylum genome reveals the evolutionary history of diatom genomes.</title>
        <authorList>
            <person name="Bowler C."/>
            <person name="Allen A.E."/>
            <person name="Badger J.H."/>
            <person name="Grimwood J."/>
            <person name="Jabbari K."/>
            <person name="Kuo A."/>
            <person name="Maheswari U."/>
            <person name="Martens C."/>
            <person name="Maumus F."/>
            <person name="Otillar R.P."/>
            <person name="Rayko E."/>
            <person name="Salamov A."/>
            <person name="Vandepoele K."/>
            <person name="Beszteri B."/>
            <person name="Gruber A."/>
            <person name="Heijde M."/>
            <person name="Katinka M."/>
            <person name="Mock T."/>
            <person name="Valentin K."/>
            <person name="Verret F."/>
            <person name="Berges J.A."/>
            <person name="Brownlee C."/>
            <person name="Cadoret J.P."/>
            <person name="Chiovitti A."/>
            <person name="Choi C.J."/>
            <person name="Coesel S."/>
            <person name="De Martino A."/>
            <person name="Detter J.C."/>
            <person name="Durkin C."/>
            <person name="Falciatore A."/>
            <person name="Fournet J."/>
            <person name="Haruta M."/>
            <person name="Huysman M.J."/>
            <person name="Jenkins B.D."/>
            <person name="Jiroutova K."/>
            <person name="Jorgensen R.E."/>
            <person name="Joubert Y."/>
            <person name="Kaplan A."/>
            <person name="Kroger N."/>
            <person name="Kroth P.G."/>
            <person name="La Roche J."/>
            <person name="Lindquist E."/>
            <person name="Lommer M."/>
            <person name="Martin-Jezequel V."/>
            <person name="Lopez P.J."/>
            <person name="Lucas S."/>
            <person name="Mangogna M."/>
            <person name="McGinnis K."/>
            <person name="Medlin L.K."/>
            <person name="Montsant A."/>
            <person name="Oudot-Le Secq M.P."/>
            <person name="Napoli C."/>
            <person name="Obornik M."/>
            <person name="Parker M.S."/>
            <person name="Petit J.L."/>
            <person name="Porcel B.M."/>
            <person name="Poulsen N."/>
            <person name="Robison M."/>
            <person name="Rychlewski L."/>
            <person name="Rynearson T.A."/>
            <person name="Schmutz J."/>
            <person name="Shapiro H."/>
            <person name="Siaut M."/>
            <person name="Stanley M."/>
            <person name="Sussman M.R."/>
            <person name="Taylor A.R."/>
            <person name="Vardi A."/>
            <person name="von Dassow P."/>
            <person name="Vyverman W."/>
            <person name="Willis A."/>
            <person name="Wyrwicz L.S."/>
            <person name="Rokhsar D.S."/>
            <person name="Weissenbach J."/>
            <person name="Armbrust E.V."/>
            <person name="Green B.R."/>
            <person name="Van de Peer Y."/>
            <person name="Grigoriev I.V."/>
        </authorList>
    </citation>
    <scope>NUCLEOTIDE SEQUENCE [LARGE SCALE GENOMIC DNA]</scope>
    <source>
        <strain evidence="2 3">CCMP1335</strain>
    </source>
</reference>
<protein>
    <submittedName>
        <fullName evidence="2">Uncharacterized protein</fullName>
    </submittedName>
</protein>
<reference evidence="2 3" key="1">
    <citation type="journal article" date="2004" name="Science">
        <title>The genome of the diatom Thalassiosira pseudonana: ecology, evolution, and metabolism.</title>
        <authorList>
            <person name="Armbrust E.V."/>
            <person name="Berges J.A."/>
            <person name="Bowler C."/>
            <person name="Green B.R."/>
            <person name="Martinez D."/>
            <person name="Putnam N.H."/>
            <person name="Zhou S."/>
            <person name="Allen A.E."/>
            <person name="Apt K.E."/>
            <person name="Bechner M."/>
            <person name="Brzezinski M.A."/>
            <person name="Chaal B.K."/>
            <person name="Chiovitti A."/>
            <person name="Davis A.K."/>
            <person name="Demarest M.S."/>
            <person name="Detter J.C."/>
            <person name="Glavina T."/>
            <person name="Goodstein D."/>
            <person name="Hadi M.Z."/>
            <person name="Hellsten U."/>
            <person name="Hildebrand M."/>
            <person name="Jenkins B.D."/>
            <person name="Jurka J."/>
            <person name="Kapitonov V.V."/>
            <person name="Kroger N."/>
            <person name="Lau W.W."/>
            <person name="Lane T.W."/>
            <person name="Larimer F.W."/>
            <person name="Lippmeier J.C."/>
            <person name="Lucas S."/>
            <person name="Medina M."/>
            <person name="Montsant A."/>
            <person name="Obornik M."/>
            <person name="Parker M.S."/>
            <person name="Palenik B."/>
            <person name="Pazour G.J."/>
            <person name="Richardson P.M."/>
            <person name="Rynearson T.A."/>
            <person name="Saito M.A."/>
            <person name="Schwartz D.C."/>
            <person name="Thamatrakoln K."/>
            <person name="Valentin K."/>
            <person name="Vardi A."/>
            <person name="Wilkerson F.P."/>
            <person name="Rokhsar D.S."/>
        </authorList>
    </citation>
    <scope>NUCLEOTIDE SEQUENCE [LARGE SCALE GENOMIC DNA]</scope>
    <source>
        <strain evidence="2 3">CCMP1335</strain>
    </source>
</reference>
<feature type="compositionally biased region" description="Polar residues" evidence="1">
    <location>
        <begin position="85"/>
        <end position="96"/>
    </location>
</feature>
<accession>B8BYQ8</accession>
<dbReference type="PaxDb" id="35128-Thaps268533"/>
<organism evidence="2 3">
    <name type="scientific">Thalassiosira pseudonana</name>
    <name type="common">Marine diatom</name>
    <name type="synonym">Cyclotella nana</name>
    <dbReference type="NCBI Taxonomy" id="35128"/>
    <lineage>
        <taxon>Eukaryota</taxon>
        <taxon>Sar</taxon>
        <taxon>Stramenopiles</taxon>
        <taxon>Ochrophyta</taxon>
        <taxon>Bacillariophyta</taxon>
        <taxon>Coscinodiscophyceae</taxon>
        <taxon>Thalassiosirophycidae</taxon>
        <taxon>Thalassiosirales</taxon>
        <taxon>Thalassiosiraceae</taxon>
        <taxon>Thalassiosira</taxon>
    </lineage>
</organism>
<gene>
    <name evidence="2" type="ORF">THAPSDRAFT_268533</name>
</gene>
<dbReference type="AlphaFoldDB" id="B8BYQ8"/>
<dbReference type="RefSeq" id="XP_002288982.1">
    <property type="nucleotide sequence ID" value="XM_002288946.1"/>
</dbReference>
<evidence type="ECO:0000256" key="1">
    <source>
        <dbReference type="SAM" id="MobiDB-lite"/>
    </source>
</evidence>
<keyword evidence="3" id="KW-1185">Reference proteome</keyword>